<dbReference type="PROSITE" id="PS51782">
    <property type="entry name" value="LYSM"/>
    <property type="match status" value="1"/>
</dbReference>
<feature type="region of interest" description="Disordered" evidence="1">
    <location>
        <begin position="120"/>
        <end position="180"/>
    </location>
</feature>
<organism evidence="4 5">
    <name type="scientific">Enhydrobacter aerosaccus</name>
    <dbReference type="NCBI Taxonomy" id="225324"/>
    <lineage>
        <taxon>Bacteria</taxon>
        <taxon>Pseudomonadati</taxon>
        <taxon>Pseudomonadota</taxon>
        <taxon>Alphaproteobacteria</taxon>
        <taxon>Hyphomicrobiales</taxon>
        <taxon>Enhydrobacter</taxon>
    </lineage>
</organism>
<dbReference type="SMART" id="SM00257">
    <property type="entry name" value="LysM"/>
    <property type="match status" value="1"/>
</dbReference>
<keyword evidence="5" id="KW-1185">Reference proteome</keyword>
<gene>
    <name evidence="4" type="ORF">SAMN02745126_06252</name>
</gene>
<dbReference type="CDD" id="cd00118">
    <property type="entry name" value="LysM"/>
    <property type="match status" value="1"/>
</dbReference>
<feature type="compositionally biased region" description="Pro residues" evidence="1">
    <location>
        <begin position="159"/>
        <end position="170"/>
    </location>
</feature>
<evidence type="ECO:0000313" key="4">
    <source>
        <dbReference type="EMBL" id="SKA39759.1"/>
    </source>
</evidence>
<feature type="compositionally biased region" description="Basic and acidic residues" evidence="1">
    <location>
        <begin position="143"/>
        <end position="152"/>
    </location>
</feature>
<accession>A0A1T4THP9</accession>
<proteinExistence type="predicted"/>
<reference evidence="5" key="1">
    <citation type="submission" date="2017-02" db="EMBL/GenBank/DDBJ databases">
        <authorList>
            <person name="Varghese N."/>
            <person name="Submissions S."/>
        </authorList>
    </citation>
    <scope>NUCLEOTIDE SEQUENCE [LARGE SCALE GENOMIC DNA]</scope>
    <source>
        <strain evidence="5">ATCC 27094</strain>
    </source>
</reference>
<dbReference type="InterPro" id="IPR016047">
    <property type="entry name" value="M23ase_b-sheet_dom"/>
</dbReference>
<protein>
    <submittedName>
        <fullName evidence="4">Murein DD-endopeptidase MepM and murein hydrolase activator NlpD, contain LysM domain</fullName>
    </submittedName>
</protein>
<evidence type="ECO:0000313" key="5">
    <source>
        <dbReference type="Proteomes" id="UP000190092"/>
    </source>
</evidence>
<keyword evidence="2" id="KW-0812">Transmembrane</keyword>
<feature type="domain" description="LysM" evidence="3">
    <location>
        <begin position="61"/>
        <end position="105"/>
    </location>
</feature>
<dbReference type="OrthoDB" id="9795421at2"/>
<dbReference type="Gene3D" id="3.10.350.10">
    <property type="entry name" value="LysM domain"/>
    <property type="match status" value="1"/>
</dbReference>
<dbReference type="InterPro" id="IPR018392">
    <property type="entry name" value="LysM"/>
</dbReference>
<dbReference type="SUPFAM" id="SSF51261">
    <property type="entry name" value="Duplicated hybrid motif"/>
    <property type="match status" value="1"/>
</dbReference>
<dbReference type="PANTHER" id="PTHR21666:SF270">
    <property type="entry name" value="MUREIN HYDROLASE ACTIVATOR ENVC"/>
    <property type="match status" value="1"/>
</dbReference>
<dbReference type="EMBL" id="FUWJ01000018">
    <property type="protein sequence ID" value="SKA39759.1"/>
    <property type="molecule type" value="Genomic_DNA"/>
</dbReference>
<name>A0A1T4THP9_9HYPH</name>
<sequence>MQYNGIMKRALRFPSRWAGRLHTLGTMAVLATALGACSNFYGAREGTIEYPGSGAAPNAAASYVVKNKDTVDGIARRYGVSPQAIIERNKLKSPYTLQAGQTIEIPGAKVVLATAETQAVAPNQPSGVKRETLAPPPGQTEASRSEASRSEAPRSAAPTPEPGQPTPLSPPAKEKAAAAPRFEWPVHGKVVVPYGNRDGQKSDGIDIQADKDAPVHAADSGTVVYAGNEVRGMGNLLLVSHPGGYITAYGYNDSLLVKKGETVKKGQVIAKVGATGNAPDPRLHFEVRRGNKTIDPATVLPGQ</sequence>
<dbReference type="InterPro" id="IPR011055">
    <property type="entry name" value="Dup_hybrid_motif"/>
</dbReference>
<dbReference type="AlphaFoldDB" id="A0A1T4THP9"/>
<dbReference type="PANTHER" id="PTHR21666">
    <property type="entry name" value="PEPTIDASE-RELATED"/>
    <property type="match status" value="1"/>
</dbReference>
<evidence type="ECO:0000256" key="2">
    <source>
        <dbReference type="SAM" id="Phobius"/>
    </source>
</evidence>
<dbReference type="Pfam" id="PF01476">
    <property type="entry name" value="LysM"/>
    <property type="match status" value="1"/>
</dbReference>
<feature type="transmembrane region" description="Helical" evidence="2">
    <location>
        <begin position="21"/>
        <end position="41"/>
    </location>
</feature>
<dbReference type="Gene3D" id="2.70.70.10">
    <property type="entry name" value="Glucose Permease (Domain IIA)"/>
    <property type="match status" value="1"/>
</dbReference>
<keyword evidence="2" id="KW-0472">Membrane</keyword>
<evidence type="ECO:0000256" key="1">
    <source>
        <dbReference type="SAM" id="MobiDB-lite"/>
    </source>
</evidence>
<dbReference type="InterPro" id="IPR036779">
    <property type="entry name" value="LysM_dom_sf"/>
</dbReference>
<dbReference type="Pfam" id="PF01551">
    <property type="entry name" value="Peptidase_M23"/>
    <property type="match status" value="1"/>
</dbReference>
<dbReference type="Proteomes" id="UP000190092">
    <property type="component" value="Unassembled WGS sequence"/>
</dbReference>
<evidence type="ECO:0000259" key="3">
    <source>
        <dbReference type="PROSITE" id="PS51782"/>
    </source>
</evidence>
<dbReference type="InterPro" id="IPR050570">
    <property type="entry name" value="Cell_wall_metabolism_enzyme"/>
</dbReference>
<dbReference type="STRING" id="225324.SAMN02745126_06252"/>
<dbReference type="CDD" id="cd12797">
    <property type="entry name" value="M23_peptidase"/>
    <property type="match status" value="1"/>
</dbReference>
<keyword evidence="4" id="KW-0378">Hydrolase</keyword>
<dbReference type="GO" id="GO:0004222">
    <property type="term" value="F:metalloendopeptidase activity"/>
    <property type="evidence" value="ECO:0007669"/>
    <property type="project" value="TreeGrafter"/>
</dbReference>
<keyword evidence="2" id="KW-1133">Transmembrane helix</keyword>